<evidence type="ECO:0000313" key="10">
    <source>
        <dbReference type="Proteomes" id="UP000519439"/>
    </source>
</evidence>
<evidence type="ECO:0000313" key="9">
    <source>
        <dbReference type="EMBL" id="MBB4042093.1"/>
    </source>
</evidence>
<keyword evidence="10" id="KW-1185">Reference proteome</keyword>
<evidence type="ECO:0000256" key="2">
    <source>
        <dbReference type="ARBA" id="ARBA00022670"/>
    </source>
</evidence>
<dbReference type="SUPFAM" id="SSF51126">
    <property type="entry name" value="Pectin lyase-like"/>
    <property type="match status" value="1"/>
</dbReference>
<keyword evidence="2 7" id="KW-0645">Protease</keyword>
<dbReference type="InterPro" id="IPR005546">
    <property type="entry name" value="Autotransporte_beta"/>
</dbReference>
<dbReference type="PROSITE" id="PS00136">
    <property type="entry name" value="SUBTILASE_ASP"/>
    <property type="match status" value="1"/>
</dbReference>
<dbReference type="PANTHER" id="PTHR43806">
    <property type="entry name" value="PEPTIDASE S8"/>
    <property type="match status" value="1"/>
</dbReference>
<name>A0A7W6NA32_9HYPH</name>
<reference evidence="9 10" key="1">
    <citation type="submission" date="2020-08" db="EMBL/GenBank/DDBJ databases">
        <title>Genomic Encyclopedia of Type Strains, Phase IV (KMG-IV): sequencing the most valuable type-strain genomes for metagenomic binning, comparative biology and taxonomic classification.</title>
        <authorList>
            <person name="Goeker M."/>
        </authorList>
    </citation>
    <scope>NUCLEOTIDE SEQUENCE [LARGE SCALE GENOMIC DNA]</scope>
    <source>
        <strain evidence="9 10">DSM 15743</strain>
    </source>
</reference>
<dbReference type="InterPro" id="IPR011050">
    <property type="entry name" value="Pectin_lyase_fold/virulence"/>
</dbReference>
<dbReference type="CDD" id="cd04848">
    <property type="entry name" value="Peptidases_S8_Autotransporter_serine_protease_like"/>
    <property type="match status" value="1"/>
</dbReference>
<dbReference type="RefSeq" id="WP_035459797.1">
    <property type="nucleotide sequence ID" value="NZ_JACIDC010000019.1"/>
</dbReference>
<dbReference type="PRINTS" id="PR00723">
    <property type="entry name" value="SUBTILISIN"/>
</dbReference>
<dbReference type="Pfam" id="PF03797">
    <property type="entry name" value="Autotransporter"/>
    <property type="match status" value="1"/>
</dbReference>
<dbReference type="InterPro" id="IPR036852">
    <property type="entry name" value="Peptidase_S8/S53_dom_sf"/>
</dbReference>
<gene>
    <name evidence="9" type="ORF">GGR34_003778</name>
</gene>
<dbReference type="InterPro" id="IPR022357">
    <property type="entry name" value="MIP_CS"/>
</dbReference>
<dbReference type="SUPFAM" id="SSF103515">
    <property type="entry name" value="Autotransporter"/>
    <property type="match status" value="1"/>
</dbReference>
<dbReference type="PROSITE" id="PS00137">
    <property type="entry name" value="SUBTILASE_HIS"/>
    <property type="match status" value="1"/>
</dbReference>
<feature type="active site" description="Charge relay system" evidence="6 7">
    <location>
        <position position="118"/>
    </location>
</feature>
<protein>
    <submittedName>
        <fullName evidence="9">Subtilase-type serine protease</fullName>
        <ecNumber evidence="9">3.4.21.-</ecNumber>
    </submittedName>
</protein>
<comment type="caution">
    <text evidence="9">The sequence shown here is derived from an EMBL/GenBank/DDBJ whole genome shotgun (WGS) entry which is preliminary data.</text>
</comment>
<dbReference type="EMBL" id="JACIDC010000019">
    <property type="protein sequence ID" value="MBB4042093.1"/>
    <property type="molecule type" value="Genomic_DNA"/>
</dbReference>
<evidence type="ECO:0000256" key="4">
    <source>
        <dbReference type="ARBA" id="ARBA00022801"/>
    </source>
</evidence>
<dbReference type="Proteomes" id="UP000519439">
    <property type="component" value="Unassembled WGS sequence"/>
</dbReference>
<evidence type="ECO:0000259" key="8">
    <source>
        <dbReference type="PROSITE" id="PS51208"/>
    </source>
</evidence>
<dbReference type="Pfam" id="PF00082">
    <property type="entry name" value="Peptidase_S8"/>
    <property type="match status" value="1"/>
</dbReference>
<dbReference type="SMART" id="SM00869">
    <property type="entry name" value="Autotransporter"/>
    <property type="match status" value="1"/>
</dbReference>
<keyword evidence="5 7" id="KW-0720">Serine protease</keyword>
<feature type="active site" description="Charge relay system" evidence="6 7">
    <location>
        <position position="76"/>
    </location>
</feature>
<dbReference type="GO" id="GO:0006508">
    <property type="term" value="P:proteolysis"/>
    <property type="evidence" value="ECO:0007669"/>
    <property type="project" value="UniProtKB-KW"/>
</dbReference>
<dbReference type="InterPro" id="IPR050131">
    <property type="entry name" value="Peptidase_S8_subtilisin-like"/>
</dbReference>
<dbReference type="InterPro" id="IPR034061">
    <property type="entry name" value="Peptidases_S8_Autotransporter"/>
</dbReference>
<dbReference type="PROSITE" id="PS51892">
    <property type="entry name" value="SUBTILASE"/>
    <property type="match status" value="1"/>
</dbReference>
<dbReference type="PROSITE" id="PS00138">
    <property type="entry name" value="SUBTILASE_SER"/>
    <property type="match status" value="1"/>
</dbReference>
<dbReference type="PROSITE" id="PS00221">
    <property type="entry name" value="MIP"/>
    <property type="match status" value="1"/>
</dbReference>
<dbReference type="InterPro" id="IPR013425">
    <property type="entry name" value="Autotrns_rpt"/>
</dbReference>
<evidence type="ECO:0000256" key="1">
    <source>
        <dbReference type="ARBA" id="ARBA00011073"/>
    </source>
</evidence>
<dbReference type="NCBIfam" id="TIGR01414">
    <property type="entry name" value="autotrans_barl"/>
    <property type="match status" value="1"/>
</dbReference>
<evidence type="ECO:0000256" key="6">
    <source>
        <dbReference type="PIRSR" id="PIRSR615500-1"/>
    </source>
</evidence>
<keyword evidence="4 7" id="KW-0378">Hydrolase</keyword>
<feature type="active site" description="Charge relay system" evidence="6 7">
    <location>
        <position position="369"/>
    </location>
</feature>
<dbReference type="GO" id="GO:0019867">
    <property type="term" value="C:outer membrane"/>
    <property type="evidence" value="ECO:0007669"/>
    <property type="project" value="InterPro"/>
</dbReference>
<dbReference type="InterPro" id="IPR015500">
    <property type="entry name" value="Peptidase_S8_subtilisin-rel"/>
</dbReference>
<dbReference type="InterPro" id="IPR006315">
    <property type="entry name" value="OM_autotransptr_brl_dom"/>
</dbReference>
<organism evidence="9 10">
    <name type="scientific">Microvirga flocculans</name>
    <dbReference type="NCBI Taxonomy" id="217168"/>
    <lineage>
        <taxon>Bacteria</taxon>
        <taxon>Pseudomonadati</taxon>
        <taxon>Pseudomonadota</taxon>
        <taxon>Alphaproteobacteria</taxon>
        <taxon>Hyphomicrobiales</taxon>
        <taxon>Methylobacteriaceae</taxon>
        <taxon>Microvirga</taxon>
    </lineage>
</organism>
<dbReference type="AlphaFoldDB" id="A0A7W6NA32"/>
<dbReference type="InterPro" id="IPR023827">
    <property type="entry name" value="Peptidase_S8_Asp-AS"/>
</dbReference>
<dbReference type="InterPro" id="IPR022398">
    <property type="entry name" value="Peptidase_S8_His-AS"/>
</dbReference>
<dbReference type="InterPro" id="IPR036709">
    <property type="entry name" value="Autotransporte_beta_dom_sf"/>
</dbReference>
<dbReference type="EC" id="3.4.21.-" evidence="9"/>
<evidence type="ECO:0000256" key="5">
    <source>
        <dbReference type="ARBA" id="ARBA00022825"/>
    </source>
</evidence>
<dbReference type="InterPro" id="IPR000209">
    <property type="entry name" value="Peptidase_S8/S53_dom"/>
</dbReference>
<dbReference type="NCBIfam" id="TIGR02601">
    <property type="entry name" value="autotrns_rpt"/>
    <property type="match status" value="1"/>
</dbReference>
<feature type="domain" description="Autotransporter" evidence="8">
    <location>
        <begin position="738"/>
        <end position="1014"/>
    </location>
</feature>
<dbReference type="Gene3D" id="3.40.50.200">
    <property type="entry name" value="Peptidase S8/S53 domain"/>
    <property type="match status" value="1"/>
</dbReference>
<dbReference type="SUPFAM" id="SSF52743">
    <property type="entry name" value="Subtilisin-like"/>
    <property type="match status" value="1"/>
</dbReference>
<accession>A0A7W6NA32</accession>
<dbReference type="Pfam" id="PF12951">
    <property type="entry name" value="PATR"/>
    <property type="match status" value="1"/>
</dbReference>
<dbReference type="Gene3D" id="2.40.128.130">
    <property type="entry name" value="Autotransporter beta-domain"/>
    <property type="match status" value="1"/>
</dbReference>
<dbReference type="GO" id="GO:0004252">
    <property type="term" value="F:serine-type endopeptidase activity"/>
    <property type="evidence" value="ECO:0007669"/>
    <property type="project" value="UniProtKB-UniRule"/>
</dbReference>
<proteinExistence type="inferred from homology"/>
<comment type="similarity">
    <text evidence="1 7">Belongs to the peptidase S8 family.</text>
</comment>
<sequence>MSSRFGFSGHQFPWQPTSKVLASDVSTRAGSLTPASSTSFAETDEYRRSWFLDGIHASDAFAMGYTGKGITVAVVDSGIDFEHPEFAGRISPLSYSYAVGTDPHDLSDTGPDGKVISHGTHVSGIIGAAHDGKGIMGVAPDSTLMVLRTNYVLNAWGKYPPNLGLIHAARNGAQVVNGSYGPNAFPPKQITNDRGQRVDNPNWVVWPNQIVDLRGLEAEYNAVKTAAKHDVVMVFAAGNEYEEQPIGASHPSGISMFPYIRPENHRKGIYSFLLDASDYTNPKTYKLADMNDPDLDEVDMSDLYGTLIAVVATNNRGKIASYSNRCGVTALWCIAAPGGDRPSTGQSPEEALILSTVPYSDYGLKAGTSMAAPVVSGGAAILRQAFPYMTARQIIEVILTTATPMGSPEIYGRGMFNLGRAVRGPYELGAEGFAQVFDVNTKGHDSTWSNDIRGTGRLIKRGAGNLLLTGENTYAGGTDVLGGILTLNGSVRSRLAVHANAALRGFGRIDAPLSVAGVIEPGGVSENSIGTLTVKGDVDLRKGSTYRVDANGKGQHDKLDVSGRTLLAGGALELSLMDRSAPVNKRMTILSSDGGALGRFGAFRTNSVSAYLVPEIAYWGDELSVLFRYNGRSVADAAQTANQASVAFAAERSGIGHSVYDALLQNSLASTPGALDMLSGDAHASVVTSAYGDAELVSSALLARLRQPLSATPANTVQVAHAVDGPARQLDVIQYPTLDSRVFSLWGEGFGSWSRIRSDSNAGSLSASRGGFILGADATLEQGYRIGVAGGFTSTDIDVDSRLSSGSNASVFGALYGSARWGAVNVRLGTSYAGHDIDMSRRITFVGFQDQATSSYDGSTLQAFGEIGYRLGVGNIHLEPFVGAAVMRVHTDAFAENGGIAALNGLARDYGLATTTLGLRAESQVVENVPLFLRGLLGWRHAYGDFAPAALMTFAAGTAAFSVAGVPVDRDALVAEAGLDWHVNPAISLGVAYEGQIGKRAQDHALKANFVWRF</sequence>
<evidence type="ECO:0000256" key="3">
    <source>
        <dbReference type="ARBA" id="ARBA00022729"/>
    </source>
</evidence>
<keyword evidence="3" id="KW-0732">Signal</keyword>
<dbReference type="InterPro" id="IPR023828">
    <property type="entry name" value="Peptidase_S8_Ser-AS"/>
</dbReference>
<evidence type="ECO:0000256" key="7">
    <source>
        <dbReference type="PROSITE-ProRule" id="PRU01240"/>
    </source>
</evidence>
<dbReference type="PANTHER" id="PTHR43806:SF11">
    <property type="entry name" value="CEREVISIN-RELATED"/>
    <property type="match status" value="1"/>
</dbReference>
<dbReference type="PROSITE" id="PS51208">
    <property type="entry name" value="AUTOTRANSPORTER"/>
    <property type="match status" value="1"/>
</dbReference>